<accession>A0ABR1UM15</accession>
<evidence type="ECO:0000313" key="3">
    <source>
        <dbReference type="Proteomes" id="UP001446871"/>
    </source>
</evidence>
<gene>
    <name evidence="2" type="ORF">PG996_009900</name>
</gene>
<name>A0ABR1UM15_9PEZI</name>
<reference evidence="2 3" key="1">
    <citation type="submission" date="2023-01" db="EMBL/GenBank/DDBJ databases">
        <title>Analysis of 21 Apiospora genomes using comparative genomics revels a genus with tremendous synthesis potential of carbohydrate active enzymes and secondary metabolites.</title>
        <authorList>
            <person name="Sorensen T."/>
        </authorList>
    </citation>
    <scope>NUCLEOTIDE SEQUENCE [LARGE SCALE GENOMIC DNA]</scope>
    <source>
        <strain evidence="2 3">CBS 83171</strain>
    </source>
</reference>
<organism evidence="2 3">
    <name type="scientific">Apiospora saccharicola</name>
    <dbReference type="NCBI Taxonomy" id="335842"/>
    <lineage>
        <taxon>Eukaryota</taxon>
        <taxon>Fungi</taxon>
        <taxon>Dikarya</taxon>
        <taxon>Ascomycota</taxon>
        <taxon>Pezizomycotina</taxon>
        <taxon>Sordariomycetes</taxon>
        <taxon>Xylariomycetidae</taxon>
        <taxon>Amphisphaeriales</taxon>
        <taxon>Apiosporaceae</taxon>
        <taxon>Apiospora</taxon>
    </lineage>
</organism>
<proteinExistence type="predicted"/>
<feature type="compositionally biased region" description="Low complexity" evidence="1">
    <location>
        <begin position="1"/>
        <end position="15"/>
    </location>
</feature>
<protein>
    <submittedName>
        <fullName evidence="2">Uncharacterized protein</fullName>
    </submittedName>
</protein>
<dbReference type="EMBL" id="JAQQWM010000006">
    <property type="protein sequence ID" value="KAK8059970.1"/>
    <property type="molecule type" value="Genomic_DNA"/>
</dbReference>
<sequence length="76" mass="8414">MAGTSNTLSNNSSNSKEGRANDVNKYQMDKYLNTSPTTVERLSCSTDPQASTQQTHEDITSKKLADWQQKWDAAST</sequence>
<evidence type="ECO:0000313" key="2">
    <source>
        <dbReference type="EMBL" id="KAK8059970.1"/>
    </source>
</evidence>
<evidence type="ECO:0000256" key="1">
    <source>
        <dbReference type="SAM" id="MobiDB-lite"/>
    </source>
</evidence>
<keyword evidence="3" id="KW-1185">Reference proteome</keyword>
<comment type="caution">
    <text evidence="2">The sequence shown here is derived from an EMBL/GenBank/DDBJ whole genome shotgun (WGS) entry which is preliminary data.</text>
</comment>
<feature type="compositionally biased region" description="Polar residues" evidence="1">
    <location>
        <begin position="32"/>
        <end position="54"/>
    </location>
</feature>
<dbReference type="Proteomes" id="UP001446871">
    <property type="component" value="Unassembled WGS sequence"/>
</dbReference>
<feature type="compositionally biased region" description="Basic and acidic residues" evidence="1">
    <location>
        <begin position="55"/>
        <end position="65"/>
    </location>
</feature>
<feature type="region of interest" description="Disordered" evidence="1">
    <location>
        <begin position="1"/>
        <end position="76"/>
    </location>
</feature>